<dbReference type="PROSITE" id="PS00798">
    <property type="entry name" value="ALDOKETO_REDUCTASE_1"/>
    <property type="match status" value="1"/>
</dbReference>
<comment type="similarity">
    <text evidence="1">Belongs to the aldo/keto reductase family.</text>
</comment>
<feature type="binding site" evidence="5">
    <location>
        <position position="113"/>
    </location>
    <ligand>
        <name>substrate</name>
    </ligand>
</feature>
<organism evidence="8 9">
    <name type="scientific">Agromyces seonyuensis</name>
    <dbReference type="NCBI Taxonomy" id="2662446"/>
    <lineage>
        <taxon>Bacteria</taxon>
        <taxon>Bacillati</taxon>
        <taxon>Actinomycetota</taxon>
        <taxon>Actinomycetes</taxon>
        <taxon>Micrococcales</taxon>
        <taxon>Microbacteriaceae</taxon>
        <taxon>Agromyces</taxon>
    </lineage>
</organism>
<accession>A0A6I4NSN5</accession>
<reference evidence="8 9" key="1">
    <citation type="submission" date="2019-12" db="EMBL/GenBank/DDBJ databases">
        <authorList>
            <person name="Kim Y.S."/>
        </authorList>
    </citation>
    <scope>NUCLEOTIDE SEQUENCE [LARGE SCALE GENOMIC DNA]</scope>
    <source>
        <strain evidence="8 9">MMS17-SY077</strain>
    </source>
</reference>
<dbReference type="GO" id="GO:0016616">
    <property type="term" value="F:oxidoreductase activity, acting on the CH-OH group of donors, NAD or NADP as acceptor"/>
    <property type="evidence" value="ECO:0007669"/>
    <property type="project" value="UniProtKB-ARBA"/>
</dbReference>
<dbReference type="FunFam" id="3.20.20.100:FF:000015">
    <property type="entry name" value="Oxidoreductase, aldo/keto reductase family"/>
    <property type="match status" value="1"/>
</dbReference>
<evidence type="ECO:0000256" key="5">
    <source>
        <dbReference type="PIRSR" id="PIRSR000097-2"/>
    </source>
</evidence>
<dbReference type="PIRSF" id="PIRSF000097">
    <property type="entry name" value="AKR"/>
    <property type="match status" value="1"/>
</dbReference>
<name>A0A6I4NSN5_9MICO</name>
<dbReference type="InterPro" id="IPR020471">
    <property type="entry name" value="AKR"/>
</dbReference>
<evidence type="ECO:0000256" key="3">
    <source>
        <dbReference type="ARBA" id="ARBA00023002"/>
    </source>
</evidence>
<dbReference type="PRINTS" id="PR00069">
    <property type="entry name" value="ALDKETRDTASE"/>
</dbReference>
<dbReference type="SUPFAM" id="SSF51430">
    <property type="entry name" value="NAD(P)-linked oxidoreductase"/>
    <property type="match status" value="1"/>
</dbReference>
<gene>
    <name evidence="8" type="ORF">GB864_02685</name>
</gene>
<keyword evidence="3" id="KW-0560">Oxidoreductase</keyword>
<dbReference type="InterPro" id="IPR018170">
    <property type="entry name" value="Aldo/ket_reductase_CS"/>
</dbReference>
<dbReference type="InterPro" id="IPR036812">
    <property type="entry name" value="NAD(P)_OxRdtase_dom_sf"/>
</dbReference>
<comment type="caution">
    <text evidence="8">The sequence shown here is derived from an EMBL/GenBank/DDBJ whole genome shotgun (WGS) entry which is preliminary data.</text>
</comment>
<evidence type="ECO:0000313" key="8">
    <source>
        <dbReference type="EMBL" id="MWB97466.1"/>
    </source>
</evidence>
<evidence type="ECO:0000256" key="6">
    <source>
        <dbReference type="PIRSR" id="PIRSR000097-3"/>
    </source>
</evidence>
<keyword evidence="9" id="KW-1185">Reference proteome</keyword>
<dbReference type="AlphaFoldDB" id="A0A6I4NSN5"/>
<evidence type="ECO:0000256" key="1">
    <source>
        <dbReference type="ARBA" id="ARBA00007905"/>
    </source>
</evidence>
<evidence type="ECO:0000259" key="7">
    <source>
        <dbReference type="Pfam" id="PF00248"/>
    </source>
</evidence>
<protein>
    <submittedName>
        <fullName evidence="8">Aldo/keto reductase</fullName>
    </submittedName>
</protein>
<keyword evidence="2" id="KW-0521">NADP</keyword>
<dbReference type="Gene3D" id="3.20.20.100">
    <property type="entry name" value="NADP-dependent oxidoreductase domain"/>
    <property type="match status" value="1"/>
</dbReference>
<dbReference type="RefSeq" id="WP_160422813.1">
    <property type="nucleotide sequence ID" value="NZ_WSTA01000007.1"/>
</dbReference>
<dbReference type="Proteomes" id="UP000438182">
    <property type="component" value="Unassembled WGS sequence"/>
</dbReference>
<evidence type="ECO:0000256" key="4">
    <source>
        <dbReference type="PIRSR" id="PIRSR000097-1"/>
    </source>
</evidence>
<dbReference type="InterPro" id="IPR023210">
    <property type="entry name" value="NADP_OxRdtase_dom"/>
</dbReference>
<evidence type="ECO:0000256" key="2">
    <source>
        <dbReference type="ARBA" id="ARBA00022857"/>
    </source>
</evidence>
<dbReference type="PANTHER" id="PTHR43827">
    <property type="entry name" value="2,5-DIKETO-D-GLUCONIC ACID REDUCTASE"/>
    <property type="match status" value="1"/>
</dbReference>
<feature type="site" description="Lowers pKa of active site Tyr" evidence="6">
    <location>
        <position position="80"/>
    </location>
</feature>
<proteinExistence type="inferred from homology"/>
<dbReference type="PANTHER" id="PTHR43827:SF3">
    <property type="entry name" value="NADP-DEPENDENT OXIDOREDUCTASE DOMAIN-CONTAINING PROTEIN"/>
    <property type="match status" value="1"/>
</dbReference>
<feature type="active site" description="Proton donor" evidence="4">
    <location>
        <position position="52"/>
    </location>
</feature>
<evidence type="ECO:0000313" key="9">
    <source>
        <dbReference type="Proteomes" id="UP000438182"/>
    </source>
</evidence>
<sequence>MSAPAPLLPLSDGRTIPQVGFGTYKIPAEDTGRLCLDAIDAGYRHLDTAALYGNEAGVGEAVRAAADRGVARDELFVTSKVWNADHGFDETLRAFEHSMDLLGLDRLDLYLIHWPVPSADRYVDTWRALVRLREEGRVASIGVSNFHAAHLQRLDDETGVLPVVDQVECHPWLPQTGLSAWCAERGILIEAWSPLARGRVIGDATPPVLRAIADKHGRTAAQVVLRWHVQHGRVLLPKASSPARIAENLALFDFELDDDDLAGIAGLESGERTGRNPDFD</sequence>
<dbReference type="EMBL" id="WSTA01000007">
    <property type="protein sequence ID" value="MWB97466.1"/>
    <property type="molecule type" value="Genomic_DNA"/>
</dbReference>
<dbReference type="Pfam" id="PF00248">
    <property type="entry name" value="Aldo_ket_red"/>
    <property type="match status" value="1"/>
</dbReference>
<feature type="domain" description="NADP-dependent oxidoreductase" evidence="7">
    <location>
        <begin position="21"/>
        <end position="266"/>
    </location>
</feature>